<dbReference type="GO" id="GO:0003755">
    <property type="term" value="F:peptidyl-prolyl cis-trans isomerase activity"/>
    <property type="evidence" value="ECO:0007669"/>
    <property type="project" value="UniProtKB-UniRule"/>
</dbReference>
<dbReference type="EMBL" id="SJSK01000001">
    <property type="protein sequence ID" value="TCC93212.1"/>
    <property type="molecule type" value="Genomic_DNA"/>
</dbReference>
<comment type="similarity">
    <text evidence="2 6">Belongs to the FKBP-type PPIase family.</text>
</comment>
<dbReference type="AlphaFoldDB" id="A0A4R0N3Y9"/>
<dbReference type="EC" id="5.2.1.8" evidence="6"/>
<feature type="domain" description="PPIase FKBP-type" evidence="8">
    <location>
        <begin position="73"/>
        <end position="156"/>
    </location>
</feature>
<dbReference type="Proteomes" id="UP000292884">
    <property type="component" value="Unassembled WGS sequence"/>
</dbReference>
<keyword evidence="3 5" id="KW-0697">Rotamase</keyword>
<dbReference type="InterPro" id="IPR001179">
    <property type="entry name" value="PPIase_FKBP_dom"/>
</dbReference>
<dbReference type="PANTHER" id="PTHR43811">
    <property type="entry name" value="FKBP-TYPE PEPTIDYL-PROLYL CIS-TRANS ISOMERASE FKPA"/>
    <property type="match status" value="1"/>
</dbReference>
<keyword evidence="7" id="KW-0732">Signal</keyword>
<dbReference type="PANTHER" id="PTHR43811:SF19">
    <property type="entry name" value="39 KDA FK506-BINDING NUCLEAR PROTEIN"/>
    <property type="match status" value="1"/>
</dbReference>
<dbReference type="Gene3D" id="3.10.50.40">
    <property type="match status" value="1"/>
</dbReference>
<evidence type="ECO:0000256" key="7">
    <source>
        <dbReference type="SAM" id="SignalP"/>
    </source>
</evidence>
<evidence type="ECO:0000313" key="10">
    <source>
        <dbReference type="Proteomes" id="UP000292884"/>
    </source>
</evidence>
<evidence type="ECO:0000256" key="4">
    <source>
        <dbReference type="ARBA" id="ARBA00023235"/>
    </source>
</evidence>
<evidence type="ECO:0000313" key="9">
    <source>
        <dbReference type="EMBL" id="TCC93212.1"/>
    </source>
</evidence>
<evidence type="ECO:0000256" key="6">
    <source>
        <dbReference type="RuleBase" id="RU003915"/>
    </source>
</evidence>
<organism evidence="9 10">
    <name type="scientific">Pedobacter frigiditerrae</name>
    <dbReference type="NCBI Taxonomy" id="2530452"/>
    <lineage>
        <taxon>Bacteria</taxon>
        <taxon>Pseudomonadati</taxon>
        <taxon>Bacteroidota</taxon>
        <taxon>Sphingobacteriia</taxon>
        <taxon>Sphingobacteriales</taxon>
        <taxon>Sphingobacteriaceae</taxon>
        <taxon>Pedobacter</taxon>
    </lineage>
</organism>
<comment type="catalytic activity">
    <reaction evidence="1 5 6">
        <text>[protein]-peptidylproline (omega=180) = [protein]-peptidylproline (omega=0)</text>
        <dbReference type="Rhea" id="RHEA:16237"/>
        <dbReference type="Rhea" id="RHEA-COMP:10747"/>
        <dbReference type="Rhea" id="RHEA-COMP:10748"/>
        <dbReference type="ChEBI" id="CHEBI:83833"/>
        <dbReference type="ChEBI" id="CHEBI:83834"/>
        <dbReference type="EC" id="5.2.1.8"/>
    </reaction>
</comment>
<gene>
    <name evidence="9" type="ORF">EZ428_00090</name>
</gene>
<dbReference type="InterPro" id="IPR046357">
    <property type="entry name" value="PPIase_dom_sf"/>
</dbReference>
<evidence type="ECO:0000256" key="2">
    <source>
        <dbReference type="ARBA" id="ARBA00006577"/>
    </source>
</evidence>
<evidence type="ECO:0000256" key="3">
    <source>
        <dbReference type="ARBA" id="ARBA00023110"/>
    </source>
</evidence>
<keyword evidence="10" id="KW-1185">Reference proteome</keyword>
<dbReference type="OrthoDB" id="669809at2"/>
<feature type="chain" id="PRO_5020530989" description="Peptidyl-prolyl cis-trans isomerase" evidence="7">
    <location>
        <begin position="22"/>
        <end position="156"/>
    </location>
</feature>
<comment type="caution">
    <text evidence="9">The sequence shown here is derived from an EMBL/GenBank/DDBJ whole genome shotgun (WGS) entry which is preliminary data.</text>
</comment>
<dbReference type="SUPFAM" id="SSF54534">
    <property type="entry name" value="FKBP-like"/>
    <property type="match status" value="1"/>
</dbReference>
<sequence>MLKTRMIIGLFLIVGAFSACKKDSYDAEKQAKIDDGLIVDFIAKNSIVAVKHSSGLYYQILSPGTGNTVINSSTNVTVNYEGRLLNGNVFDKSAAAATFPLGNLIQGWQIGIPLIQKGGRIRLIIPSAMAYGNTSPSSSIPANSVLDFTIDLIGAQ</sequence>
<name>A0A4R0N3Y9_9SPHI</name>
<accession>A0A4R0N3Y9</accession>
<protein>
    <recommendedName>
        <fullName evidence="6">Peptidyl-prolyl cis-trans isomerase</fullName>
        <ecNumber evidence="6">5.2.1.8</ecNumber>
    </recommendedName>
</protein>
<dbReference type="PROSITE" id="PS51257">
    <property type="entry name" value="PROKAR_LIPOPROTEIN"/>
    <property type="match status" value="1"/>
</dbReference>
<keyword evidence="4 5" id="KW-0413">Isomerase</keyword>
<evidence type="ECO:0000256" key="1">
    <source>
        <dbReference type="ARBA" id="ARBA00000971"/>
    </source>
</evidence>
<dbReference type="Pfam" id="PF00254">
    <property type="entry name" value="FKBP_C"/>
    <property type="match status" value="1"/>
</dbReference>
<evidence type="ECO:0000256" key="5">
    <source>
        <dbReference type="PROSITE-ProRule" id="PRU00277"/>
    </source>
</evidence>
<reference evidence="9 10" key="1">
    <citation type="submission" date="2019-02" db="EMBL/GenBank/DDBJ databases">
        <title>Pedobacter sp. RP-1-13 sp. nov., isolated from Arctic soil.</title>
        <authorList>
            <person name="Dahal R.H."/>
        </authorList>
    </citation>
    <scope>NUCLEOTIDE SEQUENCE [LARGE SCALE GENOMIC DNA]</scope>
    <source>
        <strain evidence="9 10">RP-1-13</strain>
    </source>
</reference>
<evidence type="ECO:0000259" key="8">
    <source>
        <dbReference type="PROSITE" id="PS50059"/>
    </source>
</evidence>
<dbReference type="PROSITE" id="PS50059">
    <property type="entry name" value="FKBP_PPIASE"/>
    <property type="match status" value="1"/>
</dbReference>
<proteinExistence type="inferred from homology"/>
<feature type="signal peptide" evidence="7">
    <location>
        <begin position="1"/>
        <end position="21"/>
    </location>
</feature>